<dbReference type="InterPro" id="IPR013545">
    <property type="entry name" value="T2SS_protein-GspG_C"/>
</dbReference>
<accession>Q82V47</accession>
<dbReference type="InterPro" id="IPR045584">
    <property type="entry name" value="Pilin-like"/>
</dbReference>
<dbReference type="GO" id="GO:0015628">
    <property type="term" value="P:protein secretion by the type II secretion system"/>
    <property type="evidence" value="ECO:0007669"/>
    <property type="project" value="InterPro"/>
</dbReference>
<protein>
    <submittedName>
        <fullName evidence="3">Bacterial general secretion pathway protein G</fullName>
    </submittedName>
</protein>
<dbReference type="NCBIfam" id="TIGR01710">
    <property type="entry name" value="typeII_sec_gspG"/>
    <property type="match status" value="1"/>
</dbReference>
<proteinExistence type="predicted"/>
<feature type="region of interest" description="Disordered" evidence="1">
    <location>
        <begin position="108"/>
        <end position="131"/>
    </location>
</feature>
<gene>
    <name evidence="3" type="ordered locus">NE1255</name>
</gene>
<evidence type="ECO:0000313" key="3">
    <source>
        <dbReference type="EMBL" id="CAD85166.1"/>
    </source>
</evidence>
<evidence type="ECO:0000259" key="2">
    <source>
        <dbReference type="Pfam" id="PF08334"/>
    </source>
</evidence>
<sequence>MLELLVVLVIMGLLTAVVTPQVMNMFSGAKSDTAALQVETITTALNYYRIDTGSYPDMEHGLRALWEAPPGVNRWRGPYVRKQQHLVDPWGRSYRYRLPGKHGPVDVFSLGADDKEGGSGEDTDIGNWDKQ</sequence>
<dbReference type="AlphaFoldDB" id="Q82V47"/>
<evidence type="ECO:0000313" key="4">
    <source>
        <dbReference type="Proteomes" id="UP000001416"/>
    </source>
</evidence>
<dbReference type="STRING" id="228410.NE1255"/>
<dbReference type="PhylomeDB" id="Q82V47"/>
<dbReference type="Pfam" id="PF08334">
    <property type="entry name" value="T2SSG"/>
    <property type="match status" value="1"/>
</dbReference>
<dbReference type="Gene3D" id="3.30.700.10">
    <property type="entry name" value="Glycoprotein, Type 4 Pilin"/>
    <property type="match status" value="1"/>
</dbReference>
<evidence type="ECO:0000256" key="1">
    <source>
        <dbReference type="SAM" id="MobiDB-lite"/>
    </source>
</evidence>
<dbReference type="EMBL" id="AL954747">
    <property type="protein sequence ID" value="CAD85166.1"/>
    <property type="molecule type" value="Genomic_DNA"/>
</dbReference>
<reference evidence="3 4" key="1">
    <citation type="journal article" date="2003" name="J. Bacteriol.">
        <title>Complete genome sequence of the ammonia-oxidizing bacterium and obligate chemolithoautotroph Nitrosomonas europaea.</title>
        <authorList>
            <person name="Chain P."/>
            <person name="Lamerdin J."/>
            <person name="Larimer F."/>
            <person name="Regala W."/>
            <person name="Land M."/>
            <person name="Hauser L."/>
            <person name="Hooper A."/>
            <person name="Klotz M."/>
            <person name="Norton J."/>
            <person name="Sayavedra-Soto L."/>
            <person name="Arciero D."/>
            <person name="Hommes N."/>
            <person name="Whittaker M."/>
            <person name="Arp D."/>
        </authorList>
    </citation>
    <scope>NUCLEOTIDE SEQUENCE [LARGE SCALE GENOMIC DNA]</scope>
    <source>
        <strain evidence="4">ATCC 19718 / CIP 103999 / KCTC 2705 / NBRC 14298</strain>
    </source>
</reference>
<dbReference type="Proteomes" id="UP000001416">
    <property type="component" value="Chromosome"/>
</dbReference>
<organism evidence="3 4">
    <name type="scientific">Nitrosomonas europaea (strain ATCC 19718 / CIP 103999 / KCTC 2705 / NBRC 14298)</name>
    <dbReference type="NCBI Taxonomy" id="228410"/>
    <lineage>
        <taxon>Bacteria</taxon>
        <taxon>Pseudomonadati</taxon>
        <taxon>Pseudomonadota</taxon>
        <taxon>Betaproteobacteria</taxon>
        <taxon>Nitrosomonadales</taxon>
        <taxon>Nitrosomonadaceae</taxon>
        <taxon>Nitrosomonas</taxon>
    </lineage>
</organism>
<dbReference type="HOGENOM" id="CLU_091705_2_0_4"/>
<dbReference type="KEGG" id="neu:NE1255"/>
<dbReference type="SUPFAM" id="SSF54523">
    <property type="entry name" value="Pili subunits"/>
    <property type="match status" value="1"/>
</dbReference>
<keyword evidence="4" id="KW-1185">Reference proteome</keyword>
<dbReference type="eggNOG" id="COG2165">
    <property type="taxonomic scope" value="Bacteria"/>
</dbReference>
<dbReference type="GO" id="GO:0015627">
    <property type="term" value="C:type II protein secretion system complex"/>
    <property type="evidence" value="ECO:0007669"/>
    <property type="project" value="InterPro"/>
</dbReference>
<dbReference type="RefSeq" id="WP_011111840.1">
    <property type="nucleotide sequence ID" value="NC_004757.1"/>
</dbReference>
<dbReference type="InterPro" id="IPR010054">
    <property type="entry name" value="Type2_sec_GspG"/>
</dbReference>
<name>Q82V47_NITEU</name>
<dbReference type="GeneID" id="87104429"/>
<feature type="domain" description="Type II secretion system protein GspG C-terminal" evidence="2">
    <location>
        <begin position="21"/>
        <end position="128"/>
    </location>
</feature>